<comment type="caution">
    <text evidence="1">The sequence shown here is derived from an EMBL/GenBank/DDBJ whole genome shotgun (WGS) entry which is preliminary data.</text>
</comment>
<dbReference type="AlphaFoldDB" id="A0A327NJL9"/>
<accession>A0A327NJL9</accession>
<reference evidence="1 2" key="1">
    <citation type="submission" date="2018-06" db="EMBL/GenBank/DDBJ databases">
        <title>Spirosoma sp. HMF3257 Genome sequencing and assembly.</title>
        <authorList>
            <person name="Kang H."/>
            <person name="Cha I."/>
            <person name="Kim H."/>
            <person name="Kang J."/>
            <person name="Joh K."/>
        </authorList>
    </citation>
    <scope>NUCLEOTIDE SEQUENCE [LARGE SCALE GENOMIC DNA]</scope>
    <source>
        <strain evidence="1 2">HMF3257</strain>
    </source>
</reference>
<protein>
    <submittedName>
        <fullName evidence="1">Uncharacterized protein</fullName>
    </submittedName>
</protein>
<dbReference type="Proteomes" id="UP000249016">
    <property type="component" value="Unassembled WGS sequence"/>
</dbReference>
<keyword evidence="2" id="KW-1185">Reference proteome</keyword>
<dbReference type="EMBL" id="QLII01000001">
    <property type="protein sequence ID" value="RAI74579.1"/>
    <property type="molecule type" value="Genomic_DNA"/>
</dbReference>
<evidence type="ECO:0000313" key="2">
    <source>
        <dbReference type="Proteomes" id="UP000249016"/>
    </source>
</evidence>
<proteinExistence type="predicted"/>
<name>A0A327NJL9_9BACT</name>
<evidence type="ECO:0000313" key="1">
    <source>
        <dbReference type="EMBL" id="RAI74579.1"/>
    </source>
</evidence>
<sequence length="59" mass="6991">MYDVGHTFVKFAPFVIYFPKYETAPQLYFVDCRLLGKHIAIYTTGNRLFFEKKHMINGL</sequence>
<organism evidence="1 2">
    <name type="scientific">Spirosoma telluris</name>
    <dbReference type="NCBI Taxonomy" id="2183553"/>
    <lineage>
        <taxon>Bacteria</taxon>
        <taxon>Pseudomonadati</taxon>
        <taxon>Bacteroidota</taxon>
        <taxon>Cytophagia</taxon>
        <taxon>Cytophagales</taxon>
        <taxon>Cytophagaceae</taxon>
        <taxon>Spirosoma</taxon>
    </lineage>
</organism>
<gene>
    <name evidence="1" type="ORF">HMF3257_10400</name>
</gene>